<evidence type="ECO:0000313" key="4">
    <source>
        <dbReference type="Proteomes" id="UP001595764"/>
    </source>
</evidence>
<reference evidence="4" key="1">
    <citation type="journal article" date="2019" name="Int. J. Syst. Evol. Microbiol.">
        <title>The Global Catalogue of Microorganisms (GCM) 10K type strain sequencing project: providing services to taxonomists for standard genome sequencing and annotation.</title>
        <authorList>
            <consortium name="The Broad Institute Genomics Platform"/>
            <consortium name="The Broad Institute Genome Sequencing Center for Infectious Disease"/>
            <person name="Wu L."/>
            <person name="Ma J."/>
        </authorList>
    </citation>
    <scope>NUCLEOTIDE SEQUENCE [LARGE SCALE GENOMIC DNA]</scope>
    <source>
        <strain evidence="4">CGMCC 4.7682</strain>
    </source>
</reference>
<dbReference type="InterPro" id="IPR036812">
    <property type="entry name" value="NAD(P)_OxRdtase_dom_sf"/>
</dbReference>
<gene>
    <name evidence="3" type="ORF">ACFORO_09165</name>
</gene>
<evidence type="ECO:0000259" key="2">
    <source>
        <dbReference type="Pfam" id="PF00248"/>
    </source>
</evidence>
<dbReference type="InterPro" id="IPR020471">
    <property type="entry name" value="AKR"/>
</dbReference>
<dbReference type="SUPFAM" id="SSF51430">
    <property type="entry name" value="NAD(P)-linked oxidoreductase"/>
    <property type="match status" value="1"/>
</dbReference>
<protein>
    <submittedName>
        <fullName evidence="3">Aldo/keto reductase</fullName>
    </submittedName>
</protein>
<dbReference type="Proteomes" id="UP001595764">
    <property type="component" value="Unassembled WGS sequence"/>
</dbReference>
<accession>A0ABV7QAI3</accession>
<comment type="caution">
    <text evidence="3">The sequence shown here is derived from an EMBL/GenBank/DDBJ whole genome shotgun (WGS) entry which is preliminary data.</text>
</comment>
<dbReference type="PRINTS" id="PR00069">
    <property type="entry name" value="ALDKETRDTASE"/>
</dbReference>
<dbReference type="Gene3D" id="3.20.20.100">
    <property type="entry name" value="NADP-dependent oxidoreductase domain"/>
    <property type="match status" value="1"/>
</dbReference>
<dbReference type="CDD" id="cd19084">
    <property type="entry name" value="AKR_AKR11B1-like"/>
    <property type="match status" value="1"/>
</dbReference>
<evidence type="ECO:0000313" key="3">
    <source>
        <dbReference type="EMBL" id="MFC3510330.1"/>
    </source>
</evidence>
<dbReference type="Pfam" id="PF00248">
    <property type="entry name" value="Aldo_ket_red"/>
    <property type="match status" value="1"/>
</dbReference>
<feature type="domain" description="NADP-dependent oxidoreductase" evidence="2">
    <location>
        <begin position="15"/>
        <end position="306"/>
    </location>
</feature>
<dbReference type="PANTHER" id="PTHR43364">
    <property type="entry name" value="NADH-SPECIFIC METHYLGLYOXAL REDUCTASE-RELATED"/>
    <property type="match status" value="1"/>
</dbReference>
<evidence type="ECO:0000256" key="1">
    <source>
        <dbReference type="ARBA" id="ARBA00023002"/>
    </source>
</evidence>
<dbReference type="InterPro" id="IPR050523">
    <property type="entry name" value="AKR_Detox_Biosynth"/>
</dbReference>
<name>A0ABV7QAI3_9PSEU</name>
<dbReference type="RefSeq" id="WP_377867814.1">
    <property type="nucleotide sequence ID" value="NZ_JBHMAY010000002.1"/>
</dbReference>
<dbReference type="EMBL" id="JBHRWI010000013">
    <property type="protein sequence ID" value="MFC3510330.1"/>
    <property type="molecule type" value="Genomic_DNA"/>
</dbReference>
<organism evidence="3 4">
    <name type="scientific">Amycolatopsis halotolerans</name>
    <dbReference type="NCBI Taxonomy" id="330083"/>
    <lineage>
        <taxon>Bacteria</taxon>
        <taxon>Bacillati</taxon>
        <taxon>Actinomycetota</taxon>
        <taxon>Actinomycetes</taxon>
        <taxon>Pseudonocardiales</taxon>
        <taxon>Pseudonocardiaceae</taxon>
        <taxon>Amycolatopsis</taxon>
    </lineage>
</organism>
<proteinExistence type="predicted"/>
<keyword evidence="4" id="KW-1185">Reference proteome</keyword>
<dbReference type="InterPro" id="IPR023210">
    <property type="entry name" value="NADP_OxRdtase_dom"/>
</dbReference>
<keyword evidence="1" id="KW-0560">Oxidoreductase</keyword>
<dbReference type="PANTHER" id="PTHR43364:SF4">
    <property type="entry name" value="NAD(P)-LINKED OXIDOREDUCTASE SUPERFAMILY PROTEIN"/>
    <property type="match status" value="1"/>
</dbReference>
<sequence>MRTTTLGRNGLEVSRIAFGTGGFGGQWGGFDEDTAIAAIRRAHELGITLFDTARAYGTAEALLGKALRSELDHRRDSVVIATKGGTNPGSERIRDSRRAWLAQGVDESLRALGVDHLDLYQIHWPDPHTPAAEVAGTLREFVDAGKIRHAGVSNYDSAQLSAVNETALNEPVETVQVPYHLFRRGAETDPLPYARAHNIGVLAYSALGSGLLTGSLTAETVFDPSDWRSRSSAFRGDSLRHNLKIVDQLAAFAKERDAEVSQLAIAWTLAKVDVAIVGARRPASIEKSATGLQLTSADLAEIDRIVAPAVPVGGASPEGID</sequence>